<accession>A0A1H3K958</accession>
<dbReference type="RefSeq" id="WP_089883617.1">
    <property type="nucleotide sequence ID" value="NZ_FNPF01000009.1"/>
</dbReference>
<dbReference type="EMBL" id="FNPF01000009">
    <property type="protein sequence ID" value="SDY48727.1"/>
    <property type="molecule type" value="Genomic_DNA"/>
</dbReference>
<dbReference type="AlphaFoldDB" id="A0A1H3K958"/>
<sequence length="78" mass="8575">MAPGAQPGARQDSEAGRVCTRDPIVSSDIIRDPRDSLGGLPMTQVVGENLVKVMGWYVNEWGYAAQMVREAVRQSRRS</sequence>
<evidence type="ECO:0000256" key="1">
    <source>
        <dbReference type="SAM" id="MobiDB-lite"/>
    </source>
</evidence>
<organism evidence="2 3">
    <name type="scientific">Citreimonas salinaria</name>
    <dbReference type="NCBI Taxonomy" id="321339"/>
    <lineage>
        <taxon>Bacteria</taxon>
        <taxon>Pseudomonadati</taxon>
        <taxon>Pseudomonadota</taxon>
        <taxon>Alphaproteobacteria</taxon>
        <taxon>Rhodobacterales</taxon>
        <taxon>Roseobacteraceae</taxon>
        <taxon>Citreimonas</taxon>
    </lineage>
</organism>
<protein>
    <submittedName>
        <fullName evidence="2">Glyceraldehyde 3-phosphate dehydrogenase</fullName>
    </submittedName>
</protein>
<dbReference type="Gene3D" id="3.30.360.10">
    <property type="entry name" value="Dihydrodipicolinate Reductase, domain 2"/>
    <property type="match status" value="1"/>
</dbReference>
<dbReference type="SUPFAM" id="SSF55347">
    <property type="entry name" value="Glyceraldehyde-3-phosphate dehydrogenase-like, C-terminal domain"/>
    <property type="match status" value="1"/>
</dbReference>
<reference evidence="2 3" key="1">
    <citation type="submission" date="2016-10" db="EMBL/GenBank/DDBJ databases">
        <authorList>
            <person name="de Groot N.N."/>
        </authorList>
    </citation>
    <scope>NUCLEOTIDE SEQUENCE [LARGE SCALE GENOMIC DNA]</scope>
    <source>
        <strain evidence="2 3">DSM 26880</strain>
    </source>
</reference>
<dbReference type="Proteomes" id="UP000199286">
    <property type="component" value="Unassembled WGS sequence"/>
</dbReference>
<dbReference type="STRING" id="321339.SAMN05444340_1096"/>
<evidence type="ECO:0000313" key="3">
    <source>
        <dbReference type="Proteomes" id="UP000199286"/>
    </source>
</evidence>
<evidence type="ECO:0000313" key="2">
    <source>
        <dbReference type="EMBL" id="SDY48727.1"/>
    </source>
</evidence>
<proteinExistence type="predicted"/>
<feature type="region of interest" description="Disordered" evidence="1">
    <location>
        <begin position="1"/>
        <end position="21"/>
    </location>
</feature>
<gene>
    <name evidence="2" type="ORF">SAMN05444340_1096</name>
</gene>
<name>A0A1H3K958_9RHOB</name>
<keyword evidence="3" id="KW-1185">Reference proteome</keyword>